<comment type="caution">
    <text evidence="4">The sequence shown here is derived from an EMBL/GenBank/DDBJ whole genome shotgun (WGS) entry which is preliminary data.</text>
</comment>
<dbReference type="Pfam" id="PF00892">
    <property type="entry name" value="EamA"/>
    <property type="match status" value="2"/>
</dbReference>
<gene>
    <name evidence="4" type="ORF">NGB36_30935</name>
</gene>
<feature type="transmembrane region" description="Helical" evidence="2">
    <location>
        <begin position="205"/>
        <end position="225"/>
    </location>
</feature>
<dbReference type="Proteomes" id="UP001057702">
    <property type="component" value="Unassembled WGS sequence"/>
</dbReference>
<dbReference type="InterPro" id="IPR037185">
    <property type="entry name" value="EmrE-like"/>
</dbReference>
<keyword evidence="2" id="KW-1133">Transmembrane helix</keyword>
<dbReference type="PANTHER" id="PTHR22911">
    <property type="entry name" value="ACYL-MALONYL CONDENSING ENZYME-RELATED"/>
    <property type="match status" value="1"/>
</dbReference>
<dbReference type="SUPFAM" id="SSF103481">
    <property type="entry name" value="Multidrug resistance efflux transporter EmrE"/>
    <property type="match status" value="2"/>
</dbReference>
<feature type="transmembrane region" description="Helical" evidence="2">
    <location>
        <begin position="145"/>
        <end position="163"/>
    </location>
</feature>
<reference evidence="4" key="1">
    <citation type="submission" date="2022-06" db="EMBL/GenBank/DDBJ databases">
        <title>Draft genome sequence of Streptomyces sp. RB6PN25 isolated from peat swamp forest in Thailand.</title>
        <authorList>
            <person name="Duangmal K."/>
            <person name="Klaysubun C."/>
        </authorList>
    </citation>
    <scope>NUCLEOTIDE SEQUENCE</scope>
    <source>
        <strain evidence="4">RB6PN25</strain>
    </source>
</reference>
<dbReference type="EMBL" id="JANFNG010000044">
    <property type="protein sequence ID" value="MCQ4084863.1"/>
    <property type="molecule type" value="Genomic_DNA"/>
</dbReference>
<accession>A0ABT1Q642</accession>
<keyword evidence="2" id="KW-0812">Transmembrane</keyword>
<keyword evidence="2" id="KW-0472">Membrane</keyword>
<feature type="transmembrane region" description="Helical" evidence="2">
    <location>
        <begin position="245"/>
        <end position="265"/>
    </location>
</feature>
<evidence type="ECO:0000313" key="4">
    <source>
        <dbReference type="EMBL" id="MCQ4084863.1"/>
    </source>
</evidence>
<keyword evidence="5" id="KW-1185">Reference proteome</keyword>
<feature type="domain" description="EamA" evidence="3">
    <location>
        <begin position="175"/>
        <end position="311"/>
    </location>
</feature>
<feature type="transmembrane region" description="Helical" evidence="2">
    <location>
        <begin position="90"/>
        <end position="109"/>
    </location>
</feature>
<evidence type="ECO:0000256" key="1">
    <source>
        <dbReference type="ARBA" id="ARBA00007362"/>
    </source>
</evidence>
<feature type="transmembrane region" description="Helical" evidence="2">
    <location>
        <begin position="272"/>
        <end position="289"/>
    </location>
</feature>
<dbReference type="InterPro" id="IPR000620">
    <property type="entry name" value="EamA_dom"/>
</dbReference>
<feature type="domain" description="EamA" evidence="3">
    <location>
        <begin position="18"/>
        <end position="161"/>
    </location>
</feature>
<name>A0ABT1Q642_9ACTN</name>
<dbReference type="PANTHER" id="PTHR22911:SF79">
    <property type="entry name" value="MOBA-LIKE NTP TRANSFERASE DOMAIN-CONTAINING PROTEIN"/>
    <property type="match status" value="1"/>
</dbReference>
<sequence length="330" mass="32947">MSSFSPFHRHAHVLSVWQGVLCVAFAGAAWGTTGAAAVLIHRGSGLGPLAMTFWRCVGGLVVLLPLYAVARGNRRPVSAGSREPRWRACARIVATGLGLTVFQGAYFAAVQATGLAVATVVTLGATPVLVAVAERFTVGERLGRAGGTAVAGALTGLAVLVLGGSGAGGAVRADGVGLAALSAAGYASVILLARHHRLGGGEADALRTTVWSFVIGAVCLLPFAAAEGMWPSGHQLGRTLGLFGYLAAVPTALAYAAYFAGLAVVRGSTAAVLTLIEPVTAAVIAVVALGERLAATTVVGTVMLVGAVAVLAVSEARLGAEPRRPAAAAG</sequence>
<evidence type="ECO:0000313" key="5">
    <source>
        <dbReference type="Proteomes" id="UP001057702"/>
    </source>
</evidence>
<feature type="transmembrane region" description="Helical" evidence="2">
    <location>
        <begin position="175"/>
        <end position="193"/>
    </location>
</feature>
<protein>
    <submittedName>
        <fullName evidence="4">EamA family transporter</fullName>
    </submittedName>
</protein>
<feature type="transmembrane region" description="Helical" evidence="2">
    <location>
        <begin position="20"/>
        <end position="40"/>
    </location>
</feature>
<proteinExistence type="inferred from homology"/>
<feature type="transmembrane region" description="Helical" evidence="2">
    <location>
        <begin position="52"/>
        <end position="70"/>
    </location>
</feature>
<feature type="transmembrane region" description="Helical" evidence="2">
    <location>
        <begin position="295"/>
        <end position="314"/>
    </location>
</feature>
<organism evidence="4 5">
    <name type="scientific">Streptomyces humicola</name>
    <dbReference type="NCBI Taxonomy" id="2953240"/>
    <lineage>
        <taxon>Bacteria</taxon>
        <taxon>Bacillati</taxon>
        <taxon>Actinomycetota</taxon>
        <taxon>Actinomycetes</taxon>
        <taxon>Kitasatosporales</taxon>
        <taxon>Streptomycetaceae</taxon>
        <taxon>Streptomyces</taxon>
    </lineage>
</organism>
<comment type="similarity">
    <text evidence="1">Belongs to the EamA transporter family.</text>
</comment>
<evidence type="ECO:0000259" key="3">
    <source>
        <dbReference type="Pfam" id="PF00892"/>
    </source>
</evidence>
<feature type="transmembrane region" description="Helical" evidence="2">
    <location>
        <begin position="115"/>
        <end position="133"/>
    </location>
</feature>
<evidence type="ECO:0000256" key="2">
    <source>
        <dbReference type="SAM" id="Phobius"/>
    </source>
</evidence>
<dbReference type="RefSeq" id="WP_255923946.1">
    <property type="nucleotide sequence ID" value="NZ_JANFNG010000044.1"/>
</dbReference>